<accession>A0A6C0KF25</accession>
<evidence type="ECO:0000313" key="1">
    <source>
        <dbReference type="EMBL" id="QHU16625.1"/>
    </source>
</evidence>
<dbReference type="EMBL" id="MN740887">
    <property type="protein sequence ID" value="QHU16625.1"/>
    <property type="molecule type" value="Genomic_DNA"/>
</dbReference>
<protein>
    <submittedName>
        <fullName evidence="1">Uncharacterized protein</fullName>
    </submittedName>
</protein>
<organism evidence="1">
    <name type="scientific">viral metagenome</name>
    <dbReference type="NCBI Taxonomy" id="1070528"/>
    <lineage>
        <taxon>unclassified sequences</taxon>
        <taxon>metagenomes</taxon>
        <taxon>organismal metagenomes</taxon>
    </lineage>
</organism>
<name>A0A6C0KF25_9ZZZZ</name>
<sequence length="444" mass="52858">MESFLIGLQEKFNEHFKNPVRFSSTSKKLINEIVNLMIESNDYYEKHKSKIYLEKNTNMPKNSMMDIIPTNITKHIENMKATNYVYKFNIHSKQYTVSFYTNLTDEIIQEYIKKVYMLLYIVYTYADKDCSKNLNIYLYLTDLKKVLPTDIKILKEENVNTAFTTSCKPHAEIVLFRQEEWFKVLAHECFHCNGLDFSSADTSECDKTILDIFPVTADVRLYETYCEMWGEIINVLFISYFSISNSTRIKENLDVYIHKIVSKGEKLLHNERMFSMFQSSKILHFFGIDYKQLYDKQDIKSHRVRQFTPLKNSIRTTDEFSSKLPGTDLHGAPLRGADSNLRWYKYKEETSVLSYYILKNIYIFFMNEFVEWCVENNKDSRGNESLVFNKTKENMNRYCDFIKCRYTNYKFVNCIFDFETWLDSSNDIHPTIYNSMRMTVYGDQ</sequence>
<reference evidence="1" key="1">
    <citation type="journal article" date="2020" name="Nature">
        <title>Giant virus diversity and host interactions through global metagenomics.</title>
        <authorList>
            <person name="Schulz F."/>
            <person name="Roux S."/>
            <person name="Paez-Espino D."/>
            <person name="Jungbluth S."/>
            <person name="Walsh D.A."/>
            <person name="Denef V.J."/>
            <person name="McMahon K.D."/>
            <person name="Konstantinidis K.T."/>
            <person name="Eloe-Fadrosh E.A."/>
            <person name="Kyrpides N.C."/>
            <person name="Woyke T."/>
        </authorList>
    </citation>
    <scope>NUCLEOTIDE SEQUENCE</scope>
    <source>
        <strain evidence="1">GVMAG-S-3300012000-53</strain>
    </source>
</reference>
<proteinExistence type="predicted"/>
<dbReference type="AlphaFoldDB" id="A0A6C0KF25"/>